<feature type="transmembrane region" description="Helical" evidence="1">
    <location>
        <begin position="51"/>
        <end position="71"/>
    </location>
</feature>
<feature type="transmembrane region" description="Helical" evidence="1">
    <location>
        <begin position="226"/>
        <end position="245"/>
    </location>
</feature>
<evidence type="ECO:0000256" key="1">
    <source>
        <dbReference type="SAM" id="Phobius"/>
    </source>
</evidence>
<dbReference type="Gene3D" id="1.20.1260.100">
    <property type="entry name" value="TspO/MBR protein"/>
    <property type="match status" value="1"/>
</dbReference>
<dbReference type="Proteomes" id="UP000770785">
    <property type="component" value="Unassembled WGS sequence"/>
</dbReference>
<dbReference type="RefSeq" id="WP_168036508.1">
    <property type="nucleotide sequence ID" value="NZ_JAATJH010000002.1"/>
</dbReference>
<dbReference type="InterPro" id="IPR038330">
    <property type="entry name" value="TspO/MBR-related_sf"/>
</dbReference>
<proteinExistence type="predicted"/>
<dbReference type="EMBL" id="JAATJH010000002">
    <property type="protein sequence ID" value="NJC25722.1"/>
    <property type="molecule type" value="Genomic_DNA"/>
</dbReference>
<feature type="transmembrane region" description="Helical" evidence="1">
    <location>
        <begin position="106"/>
        <end position="123"/>
    </location>
</feature>
<keyword evidence="1" id="KW-1133">Transmembrane helix</keyword>
<dbReference type="PANTHER" id="PTHR33802:SF1">
    <property type="entry name" value="XK-RELATED PROTEIN"/>
    <property type="match status" value="1"/>
</dbReference>
<evidence type="ECO:0000313" key="3">
    <source>
        <dbReference type="Proteomes" id="UP000770785"/>
    </source>
</evidence>
<dbReference type="PANTHER" id="PTHR33802">
    <property type="entry name" value="SI:CH211-161H7.5-RELATED"/>
    <property type="match status" value="1"/>
</dbReference>
<reference evidence="2 3" key="1">
    <citation type="submission" date="2020-03" db="EMBL/GenBank/DDBJ databases">
        <title>Genomic Encyclopedia of Type Strains, Phase IV (KMG-IV): sequencing the most valuable type-strain genomes for metagenomic binning, comparative biology and taxonomic classification.</title>
        <authorList>
            <person name="Goeker M."/>
        </authorList>
    </citation>
    <scope>NUCLEOTIDE SEQUENCE [LARGE SCALE GENOMIC DNA]</scope>
    <source>
        <strain evidence="2 3">DSM 105096</strain>
    </source>
</reference>
<sequence>MTHRTSRFVALGGLLTLAALYAMNSLGYLGPNPIGSTSRATAPLIVPAGYAFAIWGPIYIGLLIFPIYQLFKKREEHPAWIELRLWYAANVVANGVWLALASYDQVWSTVAVIVFMLVSLFRINVLLNRIEAAGAPVNYWLERFVFYVYFAWVTLATVLNVASDLDFTGWDGGPLSAVTWTVVMMLVAAGIAGFTAWRFGSAAYAGVVVWAFVAICVKHAETYSTIFYVALAVAVLFSVLGVRLFSQPRLKMA</sequence>
<keyword evidence="1" id="KW-0472">Membrane</keyword>
<keyword evidence="3" id="KW-1185">Reference proteome</keyword>
<keyword evidence="1" id="KW-0812">Transmembrane</keyword>
<feature type="transmembrane region" description="Helical" evidence="1">
    <location>
        <begin position="202"/>
        <end position="220"/>
    </location>
</feature>
<feature type="transmembrane region" description="Helical" evidence="1">
    <location>
        <begin position="144"/>
        <end position="163"/>
    </location>
</feature>
<gene>
    <name evidence="2" type="ORF">GGR27_001221</name>
</gene>
<organism evidence="2 3">
    <name type="scientific">Neolewinella antarctica</name>
    <dbReference type="NCBI Taxonomy" id="442734"/>
    <lineage>
        <taxon>Bacteria</taxon>
        <taxon>Pseudomonadati</taxon>
        <taxon>Bacteroidota</taxon>
        <taxon>Saprospiria</taxon>
        <taxon>Saprospirales</taxon>
        <taxon>Lewinellaceae</taxon>
        <taxon>Neolewinella</taxon>
    </lineage>
</organism>
<evidence type="ECO:0000313" key="2">
    <source>
        <dbReference type="EMBL" id="NJC25722.1"/>
    </source>
</evidence>
<evidence type="ECO:0008006" key="4">
    <source>
        <dbReference type="Google" id="ProtNLM"/>
    </source>
</evidence>
<comment type="caution">
    <text evidence="2">The sequence shown here is derived from an EMBL/GenBank/DDBJ whole genome shotgun (WGS) entry which is preliminary data.</text>
</comment>
<feature type="transmembrane region" description="Helical" evidence="1">
    <location>
        <begin position="175"/>
        <end position="195"/>
    </location>
</feature>
<protein>
    <recommendedName>
        <fullName evidence="4">Tryptophan-rich sensory protein</fullName>
    </recommendedName>
</protein>
<feature type="transmembrane region" description="Helical" evidence="1">
    <location>
        <begin position="83"/>
        <end position="100"/>
    </location>
</feature>
<accession>A0ABX0X918</accession>
<name>A0ABX0X918_9BACT</name>